<feature type="domain" description="Survival protein SurE-like phosphatase/nucleotidase" evidence="6">
    <location>
        <begin position="21"/>
        <end position="234"/>
    </location>
</feature>
<dbReference type="InterPro" id="IPR002828">
    <property type="entry name" value="SurE-like_Pase/nucleotidase"/>
</dbReference>
<dbReference type="GO" id="GO:0008252">
    <property type="term" value="F:nucleotidase activity"/>
    <property type="evidence" value="ECO:0007669"/>
    <property type="project" value="InterPro"/>
</dbReference>
<evidence type="ECO:0000256" key="1">
    <source>
        <dbReference type="ARBA" id="ARBA00011062"/>
    </source>
</evidence>
<dbReference type="AlphaFoldDB" id="A0AAJ0LWX4"/>
<feature type="compositionally biased region" description="Polar residues" evidence="4">
    <location>
        <begin position="74"/>
        <end position="90"/>
    </location>
</feature>
<dbReference type="EMBL" id="JAWDJX010000002">
    <property type="protein sequence ID" value="KAK3058161.1"/>
    <property type="molecule type" value="Genomic_DNA"/>
</dbReference>
<evidence type="ECO:0000256" key="4">
    <source>
        <dbReference type="SAM" id="MobiDB-lite"/>
    </source>
</evidence>
<dbReference type="Pfam" id="PF01975">
    <property type="entry name" value="SurE"/>
    <property type="match status" value="1"/>
</dbReference>
<dbReference type="PANTHER" id="PTHR30457:SF0">
    <property type="entry name" value="PHOSPHATASE, PUTATIVE (AFU_ORTHOLOGUE AFUA_4G01070)-RELATED"/>
    <property type="match status" value="1"/>
</dbReference>
<keyword evidence="2" id="KW-0479">Metal-binding</keyword>
<evidence type="ECO:0000259" key="6">
    <source>
        <dbReference type="Pfam" id="PF01975"/>
    </source>
</evidence>
<name>A0AAJ0LWX4_9PEZI</name>
<reference evidence="7" key="1">
    <citation type="submission" date="2023-04" db="EMBL/GenBank/DDBJ databases">
        <title>Black Yeasts Isolated from many extreme environments.</title>
        <authorList>
            <person name="Coleine C."/>
            <person name="Stajich J.E."/>
            <person name="Selbmann L."/>
        </authorList>
    </citation>
    <scope>NUCLEOTIDE SEQUENCE</scope>
    <source>
        <strain evidence="7">CCFEE 5312</strain>
    </source>
</reference>
<evidence type="ECO:0000256" key="5">
    <source>
        <dbReference type="SAM" id="SignalP"/>
    </source>
</evidence>
<feature type="chain" id="PRO_5042601427" description="Survival protein SurE-like phosphatase/nucleotidase domain-containing protein" evidence="5">
    <location>
        <begin position="18"/>
        <end position="317"/>
    </location>
</feature>
<sequence>MYLSAFVICLLPLAAVAVNVIQSNDDGWAEKNLRVFYDSLVDAGFESFISAPADNESGKSSLDAPPTEVDDGCQFQSCPPGSPPTGNNASMPRFNVDSLRHRSKRSSQLTVEQYVNSYPVTAMKFGIQTLSEDFYGGLPDIAVAGPNVGSNLGIVTQFSGTVGAAVEAVKEGIPAIAFSGSSGEQTAWNAPLENYMSVYADLSTTVTQALVNSGTPYLPSNVFLNVNYPEVNEDCAAPSDYKFVLSRVNIAIPFLTPADVETCGNDGRLPNETDVVGTDGCYASISVGDAGDKTTAGKEAQSVVLEKLGSILSCLPS</sequence>
<keyword evidence="5" id="KW-0732">Signal</keyword>
<evidence type="ECO:0000256" key="3">
    <source>
        <dbReference type="ARBA" id="ARBA00022801"/>
    </source>
</evidence>
<evidence type="ECO:0000313" key="7">
    <source>
        <dbReference type="EMBL" id="KAK3058161.1"/>
    </source>
</evidence>
<dbReference type="InterPro" id="IPR030048">
    <property type="entry name" value="SurE"/>
</dbReference>
<comment type="similarity">
    <text evidence="1">Belongs to the SurE nucleotidase family.</text>
</comment>
<proteinExistence type="inferred from homology"/>
<protein>
    <recommendedName>
        <fullName evidence="6">Survival protein SurE-like phosphatase/nucleotidase domain-containing protein</fullName>
    </recommendedName>
</protein>
<dbReference type="PANTHER" id="PTHR30457">
    <property type="entry name" value="5'-NUCLEOTIDASE SURE"/>
    <property type="match status" value="1"/>
</dbReference>
<organism evidence="7 8">
    <name type="scientific">Extremus antarcticus</name>
    <dbReference type="NCBI Taxonomy" id="702011"/>
    <lineage>
        <taxon>Eukaryota</taxon>
        <taxon>Fungi</taxon>
        <taxon>Dikarya</taxon>
        <taxon>Ascomycota</taxon>
        <taxon>Pezizomycotina</taxon>
        <taxon>Dothideomycetes</taxon>
        <taxon>Dothideomycetidae</taxon>
        <taxon>Mycosphaerellales</taxon>
        <taxon>Extremaceae</taxon>
        <taxon>Extremus</taxon>
    </lineage>
</organism>
<feature type="signal peptide" evidence="5">
    <location>
        <begin position="1"/>
        <end position="17"/>
    </location>
</feature>
<evidence type="ECO:0000313" key="8">
    <source>
        <dbReference type="Proteomes" id="UP001271007"/>
    </source>
</evidence>
<accession>A0AAJ0LWX4</accession>
<gene>
    <name evidence="7" type="ORF">LTR09_001239</name>
</gene>
<dbReference type="InterPro" id="IPR036523">
    <property type="entry name" value="SurE-like_sf"/>
</dbReference>
<dbReference type="SUPFAM" id="SSF64167">
    <property type="entry name" value="SurE-like"/>
    <property type="match status" value="1"/>
</dbReference>
<comment type="caution">
    <text evidence="7">The sequence shown here is derived from an EMBL/GenBank/DDBJ whole genome shotgun (WGS) entry which is preliminary data.</text>
</comment>
<dbReference type="Gene3D" id="3.40.1210.10">
    <property type="entry name" value="Survival protein SurE-like phosphatase/nucleotidase"/>
    <property type="match status" value="1"/>
</dbReference>
<keyword evidence="3" id="KW-0378">Hydrolase</keyword>
<dbReference type="GO" id="GO:0046872">
    <property type="term" value="F:metal ion binding"/>
    <property type="evidence" value="ECO:0007669"/>
    <property type="project" value="UniProtKB-KW"/>
</dbReference>
<feature type="region of interest" description="Disordered" evidence="4">
    <location>
        <begin position="52"/>
        <end position="90"/>
    </location>
</feature>
<evidence type="ECO:0000256" key="2">
    <source>
        <dbReference type="ARBA" id="ARBA00022723"/>
    </source>
</evidence>
<dbReference type="Proteomes" id="UP001271007">
    <property type="component" value="Unassembled WGS sequence"/>
</dbReference>
<keyword evidence="8" id="KW-1185">Reference proteome</keyword>